<evidence type="ECO:0000256" key="6">
    <source>
        <dbReference type="ARBA" id="ARBA00023136"/>
    </source>
</evidence>
<feature type="transmembrane region" description="Helical" evidence="7">
    <location>
        <begin position="339"/>
        <end position="357"/>
    </location>
</feature>
<feature type="transmembrane region" description="Helical" evidence="7">
    <location>
        <begin position="209"/>
        <end position="226"/>
    </location>
</feature>
<evidence type="ECO:0000256" key="2">
    <source>
        <dbReference type="ARBA" id="ARBA00022448"/>
    </source>
</evidence>
<keyword evidence="2" id="KW-0813">Transport</keyword>
<dbReference type="CDD" id="cd17321">
    <property type="entry name" value="MFS_MMR_MDR_like"/>
    <property type="match status" value="1"/>
</dbReference>
<keyword evidence="3" id="KW-1003">Cell membrane</keyword>
<feature type="transmembrane region" description="Helical" evidence="7">
    <location>
        <begin position="307"/>
        <end position="327"/>
    </location>
</feature>
<evidence type="ECO:0000256" key="4">
    <source>
        <dbReference type="ARBA" id="ARBA00022692"/>
    </source>
</evidence>
<reference evidence="9 10" key="1">
    <citation type="submission" date="2018-08" db="EMBL/GenBank/DDBJ databases">
        <title>Genomic Encyclopedia of Archaeal and Bacterial Type Strains, Phase II (KMG-II): from individual species to whole genera.</title>
        <authorList>
            <person name="Goeker M."/>
        </authorList>
    </citation>
    <scope>NUCLEOTIDE SEQUENCE [LARGE SCALE GENOMIC DNA]</scope>
    <source>
        <strain evidence="9 10">DSM 45791</strain>
    </source>
</reference>
<name>A0A3E0I5B5_9PSEU</name>
<evidence type="ECO:0000259" key="8">
    <source>
        <dbReference type="PROSITE" id="PS50850"/>
    </source>
</evidence>
<comment type="caution">
    <text evidence="9">The sequence shown here is derived from an EMBL/GenBank/DDBJ whole genome shotgun (WGS) entry which is preliminary data.</text>
</comment>
<feature type="transmembrane region" description="Helical" evidence="7">
    <location>
        <begin position="146"/>
        <end position="168"/>
    </location>
</feature>
<feature type="transmembrane region" description="Helical" evidence="7">
    <location>
        <begin position="86"/>
        <end position="106"/>
    </location>
</feature>
<feature type="transmembrane region" description="Helical" evidence="7">
    <location>
        <begin position="278"/>
        <end position="301"/>
    </location>
</feature>
<evidence type="ECO:0000256" key="1">
    <source>
        <dbReference type="ARBA" id="ARBA00004651"/>
    </source>
</evidence>
<feature type="transmembrane region" description="Helical" evidence="7">
    <location>
        <begin position="414"/>
        <end position="433"/>
    </location>
</feature>
<sequence length="476" mass="49377">MTVSAVASRPDVGHPRRWLILAVLASVAFMAQLDLFIVNIAIPAMGRTFEGAGISGLSWVLNAYAIAFAALLVPAGRLADHHGRRLFLLSGIAVFVAASVACALAPNLGVLIAARAVQAAGAAMIVPPSLGLLYPAFPKDKHTLVVGIWAGVGAVAATAGPPIGGLLVALDWRWIFLVNVPVGIAALIAGLIVLPEIRAPRTAELPEPVSTIALFAGVSLLVFAMSEGSNLGWTSLPVLGAALVAVAAIAVTVVYALRHPHPLVEASLFRTREFSTAALAMFVYYIGFAAWLLLTVLFLQNVWHYDAVRAGLAIAPGPLTAAVFAINAGRIARRFGRRLPAIVGPALMGVSAAYWLITVSSTPTYLALLPGMLIGGTSAGLTQAPLFAASSALPPERATTGAAVLNMFRQIGSAFGVALLVALMATATPNALYEFQRGWWLEIVVAIITVLVVARSARGEAASKPASSLGSARSMN</sequence>
<keyword evidence="4 7" id="KW-0812">Transmembrane</keyword>
<gene>
    <name evidence="9" type="ORF">BCF44_10211</name>
</gene>
<dbReference type="GO" id="GO:0005886">
    <property type="term" value="C:plasma membrane"/>
    <property type="evidence" value="ECO:0007669"/>
    <property type="project" value="UniProtKB-SubCell"/>
</dbReference>
<dbReference type="GO" id="GO:0022857">
    <property type="term" value="F:transmembrane transporter activity"/>
    <property type="evidence" value="ECO:0007669"/>
    <property type="project" value="InterPro"/>
</dbReference>
<protein>
    <submittedName>
        <fullName evidence="9">EmrB/QacA subfamily drug resistance transporter</fullName>
    </submittedName>
</protein>
<keyword evidence="5 7" id="KW-1133">Transmembrane helix</keyword>
<dbReference type="InterPro" id="IPR020846">
    <property type="entry name" value="MFS_dom"/>
</dbReference>
<feature type="transmembrane region" description="Helical" evidence="7">
    <location>
        <begin position="439"/>
        <end position="457"/>
    </location>
</feature>
<dbReference type="Gene3D" id="1.20.1720.10">
    <property type="entry name" value="Multidrug resistance protein D"/>
    <property type="match status" value="1"/>
</dbReference>
<dbReference type="EMBL" id="QUNO01000002">
    <property type="protein sequence ID" value="REH53790.1"/>
    <property type="molecule type" value="Genomic_DNA"/>
</dbReference>
<feature type="transmembrane region" description="Helical" evidence="7">
    <location>
        <begin position="238"/>
        <end position="257"/>
    </location>
</feature>
<dbReference type="PANTHER" id="PTHR42718:SF48">
    <property type="entry name" value="CONSERVED TWO-DOMAIN MEMBRANE PROTEIN-RELATED"/>
    <property type="match status" value="1"/>
</dbReference>
<dbReference type="InterPro" id="IPR036259">
    <property type="entry name" value="MFS_trans_sf"/>
</dbReference>
<dbReference type="PANTHER" id="PTHR42718">
    <property type="entry name" value="MAJOR FACILITATOR SUPERFAMILY MULTIDRUG TRANSPORTER MFSC"/>
    <property type="match status" value="1"/>
</dbReference>
<keyword evidence="10" id="KW-1185">Reference proteome</keyword>
<feature type="transmembrane region" description="Helical" evidence="7">
    <location>
        <begin position="112"/>
        <end position="134"/>
    </location>
</feature>
<accession>A0A3E0I5B5</accession>
<dbReference type="PROSITE" id="PS50850">
    <property type="entry name" value="MFS"/>
    <property type="match status" value="1"/>
</dbReference>
<feature type="transmembrane region" description="Helical" evidence="7">
    <location>
        <begin position="18"/>
        <end position="42"/>
    </location>
</feature>
<dbReference type="SUPFAM" id="SSF103473">
    <property type="entry name" value="MFS general substrate transporter"/>
    <property type="match status" value="1"/>
</dbReference>
<feature type="transmembrane region" description="Helical" evidence="7">
    <location>
        <begin position="174"/>
        <end position="197"/>
    </location>
</feature>
<dbReference type="Proteomes" id="UP000256269">
    <property type="component" value="Unassembled WGS sequence"/>
</dbReference>
<dbReference type="RefSeq" id="WP_116172925.1">
    <property type="nucleotide sequence ID" value="NZ_CP144375.1"/>
</dbReference>
<evidence type="ECO:0000313" key="9">
    <source>
        <dbReference type="EMBL" id="REH53790.1"/>
    </source>
</evidence>
<feature type="transmembrane region" description="Helical" evidence="7">
    <location>
        <begin position="369"/>
        <end position="393"/>
    </location>
</feature>
<dbReference type="InterPro" id="IPR004638">
    <property type="entry name" value="EmrB-like"/>
</dbReference>
<dbReference type="OrthoDB" id="7375466at2"/>
<comment type="subcellular location">
    <subcellularLocation>
        <location evidence="1">Cell membrane</location>
        <topology evidence="1">Multi-pass membrane protein</topology>
    </subcellularLocation>
</comment>
<keyword evidence="6 7" id="KW-0472">Membrane</keyword>
<feature type="transmembrane region" description="Helical" evidence="7">
    <location>
        <begin position="54"/>
        <end position="74"/>
    </location>
</feature>
<evidence type="ECO:0000256" key="5">
    <source>
        <dbReference type="ARBA" id="ARBA00022989"/>
    </source>
</evidence>
<evidence type="ECO:0000256" key="7">
    <source>
        <dbReference type="SAM" id="Phobius"/>
    </source>
</evidence>
<organism evidence="9 10">
    <name type="scientific">Kutzneria buriramensis</name>
    <dbReference type="NCBI Taxonomy" id="1045776"/>
    <lineage>
        <taxon>Bacteria</taxon>
        <taxon>Bacillati</taxon>
        <taxon>Actinomycetota</taxon>
        <taxon>Actinomycetes</taxon>
        <taxon>Pseudonocardiales</taxon>
        <taxon>Pseudonocardiaceae</taxon>
        <taxon>Kutzneria</taxon>
    </lineage>
</organism>
<dbReference type="InterPro" id="IPR011701">
    <property type="entry name" value="MFS"/>
</dbReference>
<dbReference type="AlphaFoldDB" id="A0A3E0I5B5"/>
<feature type="domain" description="Major facilitator superfamily (MFS) profile" evidence="8">
    <location>
        <begin position="20"/>
        <end position="457"/>
    </location>
</feature>
<dbReference type="Gene3D" id="1.20.1250.20">
    <property type="entry name" value="MFS general substrate transporter like domains"/>
    <property type="match status" value="1"/>
</dbReference>
<dbReference type="NCBIfam" id="TIGR00711">
    <property type="entry name" value="efflux_EmrB"/>
    <property type="match status" value="1"/>
</dbReference>
<dbReference type="Pfam" id="PF07690">
    <property type="entry name" value="MFS_1"/>
    <property type="match status" value="1"/>
</dbReference>
<proteinExistence type="predicted"/>
<evidence type="ECO:0000256" key="3">
    <source>
        <dbReference type="ARBA" id="ARBA00022475"/>
    </source>
</evidence>
<evidence type="ECO:0000313" key="10">
    <source>
        <dbReference type="Proteomes" id="UP000256269"/>
    </source>
</evidence>